<dbReference type="AlphaFoldDB" id="A0A0A9FAJ7"/>
<sequence>MTQILLPHTPYCNCSSLDKVL</sequence>
<name>A0A0A9FAJ7_ARUDO</name>
<reference evidence="1" key="1">
    <citation type="submission" date="2014-09" db="EMBL/GenBank/DDBJ databases">
        <authorList>
            <person name="Magalhaes I.L.F."/>
            <person name="Oliveira U."/>
            <person name="Santos F.R."/>
            <person name="Vidigal T.H.D.A."/>
            <person name="Brescovit A.D."/>
            <person name="Santos A.J."/>
        </authorList>
    </citation>
    <scope>NUCLEOTIDE SEQUENCE</scope>
    <source>
        <tissue evidence="1">Shoot tissue taken approximately 20 cm above the soil surface</tissue>
    </source>
</reference>
<accession>A0A0A9FAJ7</accession>
<proteinExistence type="predicted"/>
<evidence type="ECO:0000313" key="1">
    <source>
        <dbReference type="EMBL" id="JAE08234.1"/>
    </source>
</evidence>
<dbReference type="EMBL" id="GBRH01189662">
    <property type="protein sequence ID" value="JAE08234.1"/>
    <property type="molecule type" value="Transcribed_RNA"/>
</dbReference>
<protein>
    <submittedName>
        <fullName evidence="1">Uncharacterized protein</fullName>
    </submittedName>
</protein>
<reference evidence="1" key="2">
    <citation type="journal article" date="2015" name="Data Brief">
        <title>Shoot transcriptome of the giant reed, Arundo donax.</title>
        <authorList>
            <person name="Barrero R.A."/>
            <person name="Guerrero F.D."/>
            <person name="Moolhuijzen P."/>
            <person name="Goolsby J.A."/>
            <person name="Tidwell J."/>
            <person name="Bellgard S.E."/>
            <person name="Bellgard M.I."/>
        </authorList>
    </citation>
    <scope>NUCLEOTIDE SEQUENCE</scope>
    <source>
        <tissue evidence="1">Shoot tissue taken approximately 20 cm above the soil surface</tissue>
    </source>
</reference>
<organism evidence="1">
    <name type="scientific">Arundo donax</name>
    <name type="common">Giant reed</name>
    <name type="synonym">Donax arundinaceus</name>
    <dbReference type="NCBI Taxonomy" id="35708"/>
    <lineage>
        <taxon>Eukaryota</taxon>
        <taxon>Viridiplantae</taxon>
        <taxon>Streptophyta</taxon>
        <taxon>Embryophyta</taxon>
        <taxon>Tracheophyta</taxon>
        <taxon>Spermatophyta</taxon>
        <taxon>Magnoliopsida</taxon>
        <taxon>Liliopsida</taxon>
        <taxon>Poales</taxon>
        <taxon>Poaceae</taxon>
        <taxon>PACMAD clade</taxon>
        <taxon>Arundinoideae</taxon>
        <taxon>Arundineae</taxon>
        <taxon>Arundo</taxon>
    </lineage>
</organism>